<accession>A0A4R2EQ37</accession>
<dbReference type="InterPro" id="IPR004498">
    <property type="entry name" value="Ribosomal_PrmA_MeTrfase"/>
</dbReference>
<dbReference type="PIRSF" id="PIRSF000401">
    <property type="entry name" value="RPL11_MTase"/>
    <property type="match status" value="1"/>
</dbReference>
<keyword evidence="7" id="KW-0687">Ribonucleoprotein</keyword>
<evidence type="ECO:0000256" key="1">
    <source>
        <dbReference type="ARBA" id="ARBA00009741"/>
    </source>
</evidence>
<name>A0A4R2EQ37_9BACT</name>
<proteinExistence type="inferred from homology"/>
<evidence type="ECO:0000256" key="2">
    <source>
        <dbReference type="ARBA" id="ARBA00022490"/>
    </source>
</evidence>
<dbReference type="SUPFAM" id="SSF53335">
    <property type="entry name" value="S-adenosyl-L-methionine-dependent methyltransferases"/>
    <property type="match status" value="1"/>
</dbReference>
<dbReference type="AlphaFoldDB" id="A0A4R2EQ37"/>
<feature type="binding site" evidence="6">
    <location>
        <position position="151"/>
    </location>
    <ligand>
        <name>S-adenosyl-L-methionine</name>
        <dbReference type="ChEBI" id="CHEBI:59789"/>
    </ligand>
</feature>
<gene>
    <name evidence="6" type="primary">prmA</name>
    <name evidence="7" type="ORF">CLV25_10311</name>
</gene>
<dbReference type="CDD" id="cd02440">
    <property type="entry name" value="AdoMet_MTases"/>
    <property type="match status" value="1"/>
</dbReference>
<feature type="binding site" evidence="6">
    <location>
        <position position="130"/>
    </location>
    <ligand>
        <name>S-adenosyl-L-methionine</name>
        <dbReference type="ChEBI" id="CHEBI:59789"/>
    </ligand>
</feature>
<keyword evidence="4 6" id="KW-0808">Transferase</keyword>
<evidence type="ECO:0000256" key="5">
    <source>
        <dbReference type="ARBA" id="ARBA00022691"/>
    </source>
</evidence>
<comment type="caution">
    <text evidence="7">The sequence shown here is derived from an EMBL/GenBank/DDBJ whole genome shotgun (WGS) entry which is preliminary data.</text>
</comment>
<dbReference type="GO" id="GO:0005840">
    <property type="term" value="C:ribosome"/>
    <property type="evidence" value="ECO:0007669"/>
    <property type="project" value="UniProtKB-KW"/>
</dbReference>
<evidence type="ECO:0000256" key="4">
    <source>
        <dbReference type="ARBA" id="ARBA00022679"/>
    </source>
</evidence>
<evidence type="ECO:0000313" key="8">
    <source>
        <dbReference type="Proteomes" id="UP000294830"/>
    </source>
</evidence>
<keyword evidence="2 6" id="KW-0963">Cytoplasm</keyword>
<dbReference type="PANTHER" id="PTHR43648:SF1">
    <property type="entry name" value="ELECTRON TRANSFER FLAVOPROTEIN BETA SUBUNIT LYSINE METHYLTRANSFERASE"/>
    <property type="match status" value="1"/>
</dbReference>
<keyword evidence="7" id="KW-0689">Ribosomal protein</keyword>
<comment type="similarity">
    <text evidence="1 6">Belongs to the methyltransferase superfamily. PrmA family.</text>
</comment>
<dbReference type="EMBL" id="SLWB01000003">
    <property type="protein sequence ID" value="TCN70497.1"/>
    <property type="molecule type" value="Genomic_DNA"/>
</dbReference>
<dbReference type="Gene3D" id="3.40.50.150">
    <property type="entry name" value="Vaccinia Virus protein VP39"/>
    <property type="match status" value="1"/>
</dbReference>
<dbReference type="InterPro" id="IPR029063">
    <property type="entry name" value="SAM-dependent_MTases_sf"/>
</dbReference>
<dbReference type="NCBIfam" id="NF001785">
    <property type="entry name" value="PRK00517.2-2"/>
    <property type="match status" value="1"/>
</dbReference>
<dbReference type="HAMAP" id="MF_00735">
    <property type="entry name" value="Methyltr_PrmA"/>
    <property type="match status" value="1"/>
</dbReference>
<dbReference type="GO" id="GO:0005737">
    <property type="term" value="C:cytoplasm"/>
    <property type="evidence" value="ECO:0007669"/>
    <property type="project" value="UniProtKB-SubCell"/>
</dbReference>
<sequence>MDYIELKVSLTPYSQELADVLVAELADAGFESFDDIENGFNGYIQENLFKDDIANTVRQVAQDFGATAAVAHSKIVSQNWNAVWESNFEPIVVDDECILLAHFHNVDKPYKYRIVMEPKMAFGTGHHETTYLMASGILKHNCAGKTVLDMGTGTGVLGILAAMKGAKEVDAIDIDTWSYESALENAAFNGVADRTNVFCGNAALLTTPEKYDLVLANINRNILINDMPTYYRSMKPGATIFFSGILLEDIPAIEVSAAALRLKKVGENRRNKWAFLAFEK</sequence>
<protein>
    <recommendedName>
        <fullName evidence="6">Ribosomal protein L11 methyltransferase</fullName>
        <shortName evidence="6">L11 Mtase</shortName>
        <ecNumber evidence="6">2.1.1.-</ecNumber>
    </recommendedName>
</protein>
<evidence type="ECO:0000256" key="3">
    <source>
        <dbReference type="ARBA" id="ARBA00022603"/>
    </source>
</evidence>
<comment type="function">
    <text evidence="6">Methylates ribosomal protein L11.</text>
</comment>
<keyword evidence="5 6" id="KW-0949">S-adenosyl-L-methionine</keyword>
<dbReference type="OrthoDB" id="9785995at2"/>
<dbReference type="InterPro" id="IPR050078">
    <property type="entry name" value="Ribosomal_L11_MeTrfase_PrmA"/>
</dbReference>
<dbReference type="Proteomes" id="UP000294830">
    <property type="component" value="Unassembled WGS sequence"/>
</dbReference>
<feature type="binding site" evidence="6">
    <location>
        <position position="217"/>
    </location>
    <ligand>
        <name>S-adenosyl-L-methionine</name>
        <dbReference type="ChEBI" id="CHEBI:59789"/>
    </ligand>
</feature>
<dbReference type="GO" id="GO:0008276">
    <property type="term" value="F:protein methyltransferase activity"/>
    <property type="evidence" value="ECO:0007669"/>
    <property type="project" value="UniProtKB-UniRule"/>
</dbReference>
<dbReference type="PANTHER" id="PTHR43648">
    <property type="entry name" value="ELECTRON TRANSFER FLAVOPROTEIN BETA SUBUNIT LYSINE METHYLTRANSFERASE"/>
    <property type="match status" value="1"/>
</dbReference>
<dbReference type="GO" id="GO:0032259">
    <property type="term" value="P:methylation"/>
    <property type="evidence" value="ECO:0007669"/>
    <property type="project" value="UniProtKB-KW"/>
</dbReference>
<organism evidence="7 8">
    <name type="scientific">Acetobacteroides hydrogenigenes</name>
    <dbReference type="NCBI Taxonomy" id="979970"/>
    <lineage>
        <taxon>Bacteria</taxon>
        <taxon>Pseudomonadati</taxon>
        <taxon>Bacteroidota</taxon>
        <taxon>Bacteroidia</taxon>
        <taxon>Bacteroidales</taxon>
        <taxon>Rikenellaceae</taxon>
        <taxon>Acetobacteroides</taxon>
    </lineage>
</organism>
<dbReference type="Pfam" id="PF06325">
    <property type="entry name" value="PrmA"/>
    <property type="match status" value="1"/>
</dbReference>
<evidence type="ECO:0000313" key="7">
    <source>
        <dbReference type="EMBL" id="TCN70497.1"/>
    </source>
</evidence>
<dbReference type="EC" id="2.1.1.-" evidence="6"/>
<reference evidence="7 8" key="1">
    <citation type="submission" date="2019-03" db="EMBL/GenBank/DDBJ databases">
        <title>Genomic Encyclopedia of Archaeal and Bacterial Type Strains, Phase II (KMG-II): from individual species to whole genera.</title>
        <authorList>
            <person name="Goeker M."/>
        </authorList>
    </citation>
    <scope>NUCLEOTIDE SEQUENCE [LARGE SCALE GENOMIC DNA]</scope>
    <source>
        <strain evidence="7 8">RL-C</strain>
    </source>
</reference>
<keyword evidence="3 6" id="KW-0489">Methyltransferase</keyword>
<comment type="subcellular location">
    <subcellularLocation>
        <location evidence="6">Cytoplasm</location>
    </subcellularLocation>
</comment>
<evidence type="ECO:0000256" key="6">
    <source>
        <dbReference type="HAMAP-Rule" id="MF_00735"/>
    </source>
</evidence>
<feature type="binding site" evidence="6">
    <location>
        <position position="173"/>
    </location>
    <ligand>
        <name>S-adenosyl-L-methionine</name>
        <dbReference type="ChEBI" id="CHEBI:59789"/>
    </ligand>
</feature>
<keyword evidence="8" id="KW-1185">Reference proteome</keyword>
<comment type="catalytic activity">
    <reaction evidence="6">
        <text>L-lysyl-[protein] + 3 S-adenosyl-L-methionine = N(6),N(6),N(6)-trimethyl-L-lysyl-[protein] + 3 S-adenosyl-L-homocysteine + 3 H(+)</text>
        <dbReference type="Rhea" id="RHEA:54192"/>
        <dbReference type="Rhea" id="RHEA-COMP:9752"/>
        <dbReference type="Rhea" id="RHEA-COMP:13826"/>
        <dbReference type="ChEBI" id="CHEBI:15378"/>
        <dbReference type="ChEBI" id="CHEBI:29969"/>
        <dbReference type="ChEBI" id="CHEBI:57856"/>
        <dbReference type="ChEBI" id="CHEBI:59789"/>
        <dbReference type="ChEBI" id="CHEBI:61961"/>
    </reaction>
</comment>